<dbReference type="InterPro" id="IPR041147">
    <property type="entry name" value="GH38_C"/>
</dbReference>
<dbReference type="InterPro" id="IPR011682">
    <property type="entry name" value="Glyco_hydro_38_C"/>
</dbReference>
<evidence type="ECO:0000256" key="4">
    <source>
        <dbReference type="ARBA" id="ARBA00023295"/>
    </source>
</evidence>
<dbReference type="SMART" id="SM00872">
    <property type="entry name" value="Alpha-mann_mid"/>
    <property type="match status" value="1"/>
</dbReference>
<dbReference type="GO" id="GO:0006013">
    <property type="term" value="P:mannose metabolic process"/>
    <property type="evidence" value="ECO:0007669"/>
    <property type="project" value="InterPro"/>
</dbReference>
<evidence type="ECO:0000313" key="7">
    <source>
        <dbReference type="Proteomes" id="UP000243978"/>
    </source>
</evidence>
<dbReference type="GO" id="GO:0009313">
    <property type="term" value="P:oligosaccharide catabolic process"/>
    <property type="evidence" value="ECO:0007669"/>
    <property type="project" value="TreeGrafter"/>
</dbReference>
<comment type="similarity">
    <text evidence="1">Belongs to the glycosyl hydrolase 38 family.</text>
</comment>
<feature type="domain" description="Glycoside hydrolase family 38 central" evidence="5">
    <location>
        <begin position="522"/>
        <end position="593"/>
    </location>
</feature>
<protein>
    <submittedName>
        <fullName evidence="6">Alpha-mannosidase</fullName>
    </submittedName>
</protein>
<sequence>MTGTWPFIAEKIATRLALIAPHIHRKQQPLPKFRFLPLPKADVNAPIFGDAADWETIPHNSYWGRADQNFVMTCTFQVPEGWDPERVALQFPLGVMGDIFNHPEALVYLDDQPIGSADRYHHTIPLPASASDGAPHILTLHGWTGLAGWPPDPDSAAKLFMGRPAIVERDPTLLAFHQLAETTLDTARALDRDDPVAGKLLKALDHAFITLDTRDPIGDALYDTATDALMGLEGDIAEAGTPLDVTLHGIGHAHMDIAYLWPISQIRLKNARTYTNVLRLMDEDPDYRFSHSQPQLYAMLAEDYPAIFEKVKTRVTEGRWEVMGGMWVEPDLNIPGPEALIRQLTLGRSYFRETFGEVDAPVLWLPDTFGFPAQIPQLMKLAGLRWFATNKLNWNQANPVPSSTHLWEGLDGTQVLAHVLTTPRDVQYLPFPTNYKSDLSAREVLGTWARSTAPDTIRDLPICYGYGDGGGGPTETLLAKARIFADMPGMPRIKHSSVRETFEALEASEAELPVWSGEHYLECHRGVLTSQGWIKRANRKAEAALHEAEALAAMAGQTPELGTAWRLLCLNQFHDILTGTSIAQVFEDARADFARIMDIAETASLQAANALALREPAIANVSPMSGPRVALVGEDIKVDGQLVEGGTLVHFDTLPSYSITPITAATRPAASVTCETTEGEVTLENPHLRVEISATGQVTRVFDKRSNRDVLMPGEIGNRLIAFEDRPICWDAWDIDPFYEDRPEIVQGDTKVRTVESGPLRAAVEVTTKWRSSTICQRIELCAHSTRLDFVSEVDWHERHTLMKAAFPTSIQATSADFDIQWGRITRATTRDTSFDAARFEVPAQKWGSVSDDDLAVAVLNDCKYGYDVLGGRIRITLIKSSTSPDPGADQGHHEFTYSLFSFDPDRPELLNSEAYALNIPLRLIDASTQPTGRSVGLIESQNSDIIVQTLKPADDGNGMILRVFETLGRRATTQLSVAKNIERVERCDIFERPGDVLESNKNSVALMLGPFEIMTLRMVLSQEPAR</sequence>
<dbReference type="Pfam" id="PF09261">
    <property type="entry name" value="Alpha-mann_mid"/>
    <property type="match status" value="1"/>
</dbReference>
<keyword evidence="2" id="KW-0479">Metal-binding</keyword>
<dbReference type="Gene3D" id="2.70.98.30">
    <property type="entry name" value="Golgi alpha-mannosidase II, domain 4"/>
    <property type="match status" value="1"/>
</dbReference>
<dbReference type="EMBL" id="QBKS01000002">
    <property type="protein sequence ID" value="PTX54899.1"/>
    <property type="molecule type" value="Genomic_DNA"/>
</dbReference>
<dbReference type="SUPFAM" id="SSF88713">
    <property type="entry name" value="Glycoside hydrolase/deacetylase"/>
    <property type="match status" value="1"/>
</dbReference>
<evidence type="ECO:0000256" key="1">
    <source>
        <dbReference type="ARBA" id="ARBA00009792"/>
    </source>
</evidence>
<keyword evidence="3" id="KW-0378">Hydrolase</keyword>
<reference evidence="6 7" key="1">
    <citation type="submission" date="2018-04" db="EMBL/GenBank/DDBJ databases">
        <title>Genomic Encyclopedia of Archaeal and Bacterial Type Strains, Phase II (KMG-II): from individual species to whole genera.</title>
        <authorList>
            <person name="Goeker M."/>
        </authorList>
    </citation>
    <scope>NUCLEOTIDE SEQUENCE [LARGE SCALE GENOMIC DNA]</scope>
    <source>
        <strain evidence="6 7">DSM 100977</strain>
    </source>
</reference>
<dbReference type="InterPro" id="IPR037094">
    <property type="entry name" value="Glyco_hydro_38_cen_sf"/>
</dbReference>
<dbReference type="GO" id="GO:0030246">
    <property type="term" value="F:carbohydrate binding"/>
    <property type="evidence" value="ECO:0007669"/>
    <property type="project" value="InterPro"/>
</dbReference>
<dbReference type="SUPFAM" id="SSF88688">
    <property type="entry name" value="Families 57/38 glycoside transferase middle domain"/>
    <property type="match status" value="1"/>
</dbReference>
<organism evidence="6 7">
    <name type="scientific">Litoreibacter ponti</name>
    <dbReference type="NCBI Taxonomy" id="1510457"/>
    <lineage>
        <taxon>Bacteria</taxon>
        <taxon>Pseudomonadati</taxon>
        <taxon>Pseudomonadota</taxon>
        <taxon>Alphaproteobacteria</taxon>
        <taxon>Rhodobacterales</taxon>
        <taxon>Roseobacteraceae</taxon>
        <taxon>Litoreibacter</taxon>
    </lineage>
</organism>
<dbReference type="InterPro" id="IPR011330">
    <property type="entry name" value="Glyco_hydro/deAcase_b/a-brl"/>
</dbReference>
<dbReference type="GO" id="GO:0046872">
    <property type="term" value="F:metal ion binding"/>
    <property type="evidence" value="ECO:0007669"/>
    <property type="project" value="UniProtKB-KW"/>
</dbReference>
<dbReference type="Pfam" id="PF17677">
    <property type="entry name" value="Glyco_hydro38C2"/>
    <property type="match status" value="1"/>
</dbReference>
<dbReference type="RefSeq" id="WP_107847184.1">
    <property type="nucleotide sequence ID" value="NZ_QBKS01000002.1"/>
</dbReference>
<dbReference type="PANTHER" id="PTHR46017:SF1">
    <property type="entry name" value="ALPHA-MANNOSIDASE 2C1"/>
    <property type="match status" value="1"/>
</dbReference>
<dbReference type="Pfam" id="PF07748">
    <property type="entry name" value="Glyco_hydro_38C"/>
    <property type="match status" value="1"/>
</dbReference>
<accession>A0A2T6BFS4</accession>
<dbReference type="SUPFAM" id="SSF74650">
    <property type="entry name" value="Galactose mutarotase-like"/>
    <property type="match status" value="1"/>
</dbReference>
<dbReference type="InterPro" id="IPR028995">
    <property type="entry name" value="Glyco_hydro_57/38_cen_sf"/>
</dbReference>
<dbReference type="InterPro" id="IPR015341">
    <property type="entry name" value="Glyco_hydro_38_cen"/>
</dbReference>
<dbReference type="Gene3D" id="2.60.40.2220">
    <property type="match status" value="1"/>
</dbReference>
<dbReference type="Proteomes" id="UP000243978">
    <property type="component" value="Unassembled WGS sequence"/>
</dbReference>
<dbReference type="Gene3D" id="3.20.110.10">
    <property type="entry name" value="Glycoside hydrolase 38, N terminal domain"/>
    <property type="match status" value="1"/>
</dbReference>
<evidence type="ECO:0000256" key="2">
    <source>
        <dbReference type="ARBA" id="ARBA00022723"/>
    </source>
</evidence>
<keyword evidence="7" id="KW-1185">Reference proteome</keyword>
<dbReference type="Pfam" id="PF01074">
    <property type="entry name" value="Glyco_hydro_38N"/>
    <property type="match status" value="1"/>
</dbReference>
<evidence type="ECO:0000259" key="5">
    <source>
        <dbReference type="SMART" id="SM00872"/>
    </source>
</evidence>
<dbReference type="InterPro" id="IPR011013">
    <property type="entry name" value="Gal_mutarotase_sf_dom"/>
</dbReference>
<dbReference type="PANTHER" id="PTHR46017">
    <property type="entry name" value="ALPHA-MANNOSIDASE 2C1"/>
    <property type="match status" value="1"/>
</dbReference>
<evidence type="ECO:0000313" key="6">
    <source>
        <dbReference type="EMBL" id="PTX54899.1"/>
    </source>
</evidence>
<name>A0A2T6BFS4_9RHOB</name>
<dbReference type="InterPro" id="IPR000602">
    <property type="entry name" value="Glyco_hydro_38_N"/>
</dbReference>
<gene>
    <name evidence="6" type="ORF">C8N43_3722</name>
</gene>
<proteinExistence type="inferred from homology"/>
<keyword evidence="4" id="KW-0326">Glycosidase</keyword>
<dbReference type="OrthoDB" id="9772207at2"/>
<dbReference type="CDD" id="cd10789">
    <property type="entry name" value="GH38N_AMII_ER_cytosolic"/>
    <property type="match status" value="1"/>
</dbReference>
<dbReference type="Gene3D" id="1.20.1270.50">
    <property type="entry name" value="Glycoside hydrolase family 38, central domain"/>
    <property type="match status" value="1"/>
</dbReference>
<comment type="caution">
    <text evidence="6">The sequence shown here is derived from an EMBL/GenBank/DDBJ whole genome shotgun (WGS) entry which is preliminary data.</text>
</comment>
<dbReference type="AlphaFoldDB" id="A0A2T6BFS4"/>
<dbReference type="InterPro" id="IPR027291">
    <property type="entry name" value="Glyco_hydro_38_N_sf"/>
</dbReference>
<dbReference type="GO" id="GO:0004559">
    <property type="term" value="F:alpha-mannosidase activity"/>
    <property type="evidence" value="ECO:0007669"/>
    <property type="project" value="InterPro"/>
</dbReference>
<evidence type="ECO:0000256" key="3">
    <source>
        <dbReference type="ARBA" id="ARBA00022801"/>
    </source>
</evidence>